<evidence type="ECO:0000256" key="1">
    <source>
        <dbReference type="ARBA" id="ARBA00022723"/>
    </source>
</evidence>
<evidence type="ECO:0000256" key="4">
    <source>
        <dbReference type="PROSITE-ProRule" id="PRU00175"/>
    </source>
</evidence>
<dbReference type="Proteomes" id="UP001600888">
    <property type="component" value="Unassembled WGS sequence"/>
</dbReference>
<feature type="coiled-coil region" evidence="5">
    <location>
        <begin position="130"/>
        <end position="185"/>
    </location>
</feature>
<feature type="domain" description="RING-type" evidence="6">
    <location>
        <begin position="12"/>
        <end position="53"/>
    </location>
</feature>
<dbReference type="InterPro" id="IPR001841">
    <property type="entry name" value="Znf_RING"/>
</dbReference>
<dbReference type="EMBL" id="JBAWTH010000105">
    <property type="protein sequence ID" value="KAL2276939.1"/>
    <property type="molecule type" value="Genomic_DNA"/>
</dbReference>
<dbReference type="InterPro" id="IPR013083">
    <property type="entry name" value="Znf_RING/FYVE/PHD"/>
</dbReference>
<evidence type="ECO:0000313" key="8">
    <source>
        <dbReference type="Proteomes" id="UP001600888"/>
    </source>
</evidence>
<evidence type="ECO:0000256" key="5">
    <source>
        <dbReference type="SAM" id="Coils"/>
    </source>
</evidence>
<proteinExistence type="predicted"/>
<sequence length="376" mass="41222">MEHALRCNDTKCRLELRERALVTTCSHIFCVECASRSGFNASAPEHRRCPACQSQLPRPDDAMITNLNPSEDYKTSVLSGLSPEAIMECAGRALSFWSYQMTQDLTWESHRCKVLTSRYADLSTSLDNIIGDANAQLTALQNKVASMNLDHDSLRRKNEELTQAYKEKNRKLLQTQELYDKLKRKAMLGHIQDAASDAVDTTLQGTSSYAAQQADQGVYEHQIGTPLRTTQYAERPNRPGPVPAQPQMMAPDPRAGTWAGPAFPQVDTPVTPMAHRQRPGVDGLGLSAVPGLVSGTPVPLHGSGRTRQPLREMQHNPRANTESFPGVGLSSHLKTSQGLAASFAPPVRPRVAQRPGVPAFGATARQRNGSEYHHAI</sequence>
<name>A0ABR4E3E0_9PEZI</name>
<evidence type="ECO:0000256" key="3">
    <source>
        <dbReference type="ARBA" id="ARBA00022833"/>
    </source>
</evidence>
<evidence type="ECO:0000256" key="2">
    <source>
        <dbReference type="ARBA" id="ARBA00022771"/>
    </source>
</evidence>
<comment type="caution">
    <text evidence="7">The sequence shown here is derived from an EMBL/GenBank/DDBJ whole genome shotgun (WGS) entry which is preliminary data.</text>
</comment>
<dbReference type="PANTHER" id="PTHR14305:SF0">
    <property type="entry name" value="E3 UBIQUITIN-PROTEIN LIGASE CCNB1IP1"/>
    <property type="match status" value="1"/>
</dbReference>
<evidence type="ECO:0000313" key="7">
    <source>
        <dbReference type="EMBL" id="KAL2276939.1"/>
    </source>
</evidence>
<dbReference type="InterPro" id="IPR017907">
    <property type="entry name" value="Znf_RING_CS"/>
</dbReference>
<organism evidence="7 8">
    <name type="scientific">Diaporthe vaccinii</name>
    <dbReference type="NCBI Taxonomy" id="105482"/>
    <lineage>
        <taxon>Eukaryota</taxon>
        <taxon>Fungi</taxon>
        <taxon>Dikarya</taxon>
        <taxon>Ascomycota</taxon>
        <taxon>Pezizomycotina</taxon>
        <taxon>Sordariomycetes</taxon>
        <taxon>Sordariomycetidae</taxon>
        <taxon>Diaporthales</taxon>
        <taxon>Diaporthaceae</taxon>
        <taxon>Diaporthe</taxon>
        <taxon>Diaporthe eres species complex</taxon>
    </lineage>
</organism>
<keyword evidence="2 4" id="KW-0863">Zinc-finger</keyword>
<dbReference type="PANTHER" id="PTHR14305">
    <property type="entry name" value="E3 UBIQUITIN-PROTEIN LIGASE CCNB1IP1"/>
    <property type="match status" value="1"/>
</dbReference>
<keyword evidence="5" id="KW-0175">Coiled coil</keyword>
<dbReference type="PROSITE" id="PS50089">
    <property type="entry name" value="ZF_RING_2"/>
    <property type="match status" value="1"/>
</dbReference>
<dbReference type="Pfam" id="PF14634">
    <property type="entry name" value="zf-RING_5"/>
    <property type="match status" value="1"/>
</dbReference>
<accession>A0ABR4E3E0</accession>
<evidence type="ECO:0000259" key="6">
    <source>
        <dbReference type="PROSITE" id="PS50089"/>
    </source>
</evidence>
<keyword evidence="3" id="KW-0862">Zinc</keyword>
<dbReference type="InterPro" id="IPR042448">
    <property type="entry name" value="CCNB1IP1"/>
</dbReference>
<gene>
    <name evidence="7" type="ORF">FJTKL_00271</name>
</gene>
<keyword evidence="8" id="KW-1185">Reference proteome</keyword>
<dbReference type="PROSITE" id="PS00518">
    <property type="entry name" value="ZF_RING_1"/>
    <property type="match status" value="1"/>
</dbReference>
<reference evidence="7 8" key="1">
    <citation type="submission" date="2024-03" db="EMBL/GenBank/DDBJ databases">
        <title>A high-quality draft genome sequence of Diaporthe vaccinii, a causative agent of upright dieback and viscid rot disease in cranberry plants.</title>
        <authorList>
            <person name="Sarrasin M."/>
            <person name="Lang B.F."/>
            <person name="Burger G."/>
        </authorList>
    </citation>
    <scope>NUCLEOTIDE SEQUENCE [LARGE SCALE GENOMIC DNA]</scope>
    <source>
        <strain evidence="7 8">IS7</strain>
    </source>
</reference>
<keyword evidence="1" id="KW-0479">Metal-binding</keyword>
<dbReference type="SUPFAM" id="SSF57850">
    <property type="entry name" value="RING/U-box"/>
    <property type="match status" value="1"/>
</dbReference>
<dbReference type="Gene3D" id="3.30.40.10">
    <property type="entry name" value="Zinc/RING finger domain, C3HC4 (zinc finger)"/>
    <property type="match status" value="1"/>
</dbReference>
<protein>
    <recommendedName>
        <fullName evidence="6">RING-type domain-containing protein</fullName>
    </recommendedName>
</protein>